<dbReference type="Pfam" id="PF11965">
    <property type="entry name" value="DUF3479"/>
    <property type="match status" value="1"/>
</dbReference>
<dbReference type="Proteomes" id="UP001300502">
    <property type="component" value="Unassembled WGS sequence"/>
</dbReference>
<sequence>MSGAEFVEGMGFLLGWDGIPQRKSFQHTHRKSTWTKKFTWKTCKRDGRYHCPVEFSQRASPCIPMTMHAKKPPYRECIQLVVLAPNEKLFHSFLSLADTFQQQMLQTETNHSDDNSSDVPLLDSYGNFVPRDANYSASHRSATLSHVLPALQPILKVFLVQQLDDLVGDNTTYTLLQEAIKEADVVVTGWIFEQRLATKIADILKPVHHNLLACIVFPSSPVLIHYNKLGHFELCRWTETQRVLSRLCHSKEITSAVHEEETNKLQLQLLQSFRILPKLLNYIGEEKREDICTYMLSYRHWVAASFEDVKLCLSFIIERSLINIEKSTKEEVPWMATIQEDLQSMKNKMKQLWQVYSSSITDTSSTNSIRSLPPPKKLQSAGMEELVKLIAICLYQHGCTLEELAALCSFKYSASCQREWNRFAEQLHQKFHLRYPAELAKELLELSEKIQQGEHRMPRACDVLGEKRQDLHQSILRLGGYRKAAKILGLRRYRGGSKKLQGNPLQKFAVFEEELRQFLRQRAKEIDSQRAEWIEKIMPRMVDFREAGRSDLLEAIQYHGGQHAVARKLGLQMHYQATCNEYIRDFGCLEAELKRLLSEELGDVYQSNEMPTLHDLRQLGRIDLITAIRIHGGMHKVASKLNWKLCKGSRSTQLRIRDLNWLKTELLRWLKKQGMTELCMVPTSKQLLEDARPDLVRAIQYHGGREAVAKQLGMVKGDKTIFDESFFFTDWSGLEEEEKEQQNNNTKETLSDGNNTRREAHYWCRLENVRRELLAFIYEYGQPGVMPTRAELLRAGRGDLLRGMTIHGGQKAIARDLSLVMVSRVKKNKHRNDTSCKR</sequence>
<feature type="domain" description="Magnesium chelatase subunit H N-terminal" evidence="1">
    <location>
        <begin position="163"/>
        <end position="295"/>
    </location>
</feature>
<dbReference type="GO" id="GO:0016851">
    <property type="term" value="F:magnesium chelatase activity"/>
    <property type="evidence" value="ECO:0007669"/>
    <property type="project" value="InterPro"/>
</dbReference>
<dbReference type="EMBL" id="JANCYU010000037">
    <property type="protein sequence ID" value="KAK4526167.1"/>
    <property type="molecule type" value="Genomic_DNA"/>
</dbReference>
<protein>
    <recommendedName>
        <fullName evidence="1">Magnesium chelatase subunit H N-terminal domain-containing protein</fullName>
    </recommendedName>
</protein>
<dbReference type="InterPro" id="IPR022571">
    <property type="entry name" value="Mg_chelatase_H_N"/>
</dbReference>
<proteinExistence type="predicted"/>
<keyword evidence="3" id="KW-1185">Reference proteome</keyword>
<evidence type="ECO:0000313" key="2">
    <source>
        <dbReference type="EMBL" id="KAK4526167.1"/>
    </source>
</evidence>
<comment type="caution">
    <text evidence="2">The sequence shown here is derived from an EMBL/GenBank/DDBJ whole genome shotgun (WGS) entry which is preliminary data.</text>
</comment>
<name>A0AAV9IFE9_9RHOD</name>
<gene>
    <name evidence="2" type="ORF">GAYE_SCF20G4081</name>
</gene>
<accession>A0AAV9IFE9</accession>
<dbReference type="PANTHER" id="PTHR47434">
    <property type="entry name" value="PROTEIN PTST HOMOLOG 3, CHLOROPLASTIC"/>
    <property type="match status" value="1"/>
</dbReference>
<evidence type="ECO:0000313" key="3">
    <source>
        <dbReference type="Proteomes" id="UP001300502"/>
    </source>
</evidence>
<evidence type="ECO:0000259" key="1">
    <source>
        <dbReference type="Pfam" id="PF11965"/>
    </source>
</evidence>
<organism evidence="2 3">
    <name type="scientific">Galdieria yellowstonensis</name>
    <dbReference type="NCBI Taxonomy" id="3028027"/>
    <lineage>
        <taxon>Eukaryota</taxon>
        <taxon>Rhodophyta</taxon>
        <taxon>Bangiophyceae</taxon>
        <taxon>Galdieriales</taxon>
        <taxon>Galdieriaceae</taxon>
        <taxon>Galdieria</taxon>
    </lineage>
</organism>
<dbReference type="PANTHER" id="PTHR47434:SF1">
    <property type="entry name" value="PROTEIN PTST HOMOLOG 2, CHLOROPLASTIC"/>
    <property type="match status" value="1"/>
</dbReference>
<reference evidence="2 3" key="1">
    <citation type="submission" date="2022-07" db="EMBL/GenBank/DDBJ databases">
        <title>Genome-wide signatures of adaptation to extreme environments.</title>
        <authorList>
            <person name="Cho C.H."/>
            <person name="Yoon H.S."/>
        </authorList>
    </citation>
    <scope>NUCLEOTIDE SEQUENCE [LARGE SCALE GENOMIC DNA]</scope>
    <source>
        <strain evidence="2 3">108.79 E11</strain>
    </source>
</reference>
<dbReference type="AlphaFoldDB" id="A0AAV9IFE9"/>